<evidence type="ECO:0000313" key="3">
    <source>
        <dbReference type="Proteomes" id="UP001144673"/>
    </source>
</evidence>
<organism evidence="2 3">
    <name type="scientific">Akanthomyces muscarius</name>
    <name type="common">Entomopathogenic fungus</name>
    <name type="synonym">Lecanicillium muscarium</name>
    <dbReference type="NCBI Taxonomy" id="2231603"/>
    <lineage>
        <taxon>Eukaryota</taxon>
        <taxon>Fungi</taxon>
        <taxon>Dikarya</taxon>
        <taxon>Ascomycota</taxon>
        <taxon>Pezizomycotina</taxon>
        <taxon>Sordariomycetes</taxon>
        <taxon>Hypocreomycetidae</taxon>
        <taxon>Hypocreales</taxon>
        <taxon>Cordycipitaceae</taxon>
        <taxon>Akanthomyces</taxon>
    </lineage>
</organism>
<gene>
    <name evidence="2" type="ORF">LMH87_001508</name>
</gene>
<feature type="domain" description="DUF6606" evidence="1">
    <location>
        <begin position="15"/>
        <end position="283"/>
    </location>
</feature>
<dbReference type="GeneID" id="80888667"/>
<dbReference type="RefSeq" id="XP_056049896.1">
    <property type="nucleotide sequence ID" value="XM_056192795.1"/>
</dbReference>
<comment type="caution">
    <text evidence="2">The sequence shown here is derived from an EMBL/GenBank/DDBJ whole genome shotgun (WGS) entry which is preliminary data.</text>
</comment>
<dbReference type="EMBL" id="JAJHUN010000010">
    <property type="protein sequence ID" value="KAJ4146955.1"/>
    <property type="molecule type" value="Genomic_DNA"/>
</dbReference>
<sequence>MACKQLSKEDVLYMAHHVFLPPKLPTKSDAEPTQDGALADAALRSLRLFSSTTTQSAVQTAITMMENMTSVHEVGASYAVREDSLRNALQQLSKSREGTSIPLHVVAQNAGVIFTKAAGHVNCEVFELSPPNENVVSVNGRLRRSFPASGVALPLDAFDDGLCATLATTLFKLSVQSVPGTKPRARKATQMHDEERDTTDPKIVTTFLVTFLLARGEPARTKAIWKNTREDVVYRSSLLPWRRSPTWLLIRVALQLSLSRGQMAPNRACLYKDFMLFFLADLLRNATHCDLDSDLLYSIHAQKAMRTTIDALQKRWQSIQEQDAVHVELTALAGADWKGDASVAIPELDDFVRACGERTSVPDVVDFKPKMVMTQYSPNELPDLQRSDEGSEAFDLLSFESWVACHLDTWLAEHMSDEHVCESLAAAIRDYHAKMKRLYCRNPECMSTMMLTLLELWVACDKAAVYHCSLLAEYDPGVPPRLLEALLLPLKIDMKRLETIETYLHHRSQRATRASTGVYTAFGTLDCFAVRWFQKSQKHRDLMASIESSASALRNAKLAELRACKDRYQNLMNMHSNTSHNNTIVYVRTSQTMEAQHVEESCQKCRYLRDAGSIKIEIYEWPLPRNELEAQSTVFELEVPPSFGHWRDVTLFLRLDVMQGSYSTETTAQTQYLLQDYRGLSTYFVSFSATQRSRLLSGTKPHGVTHRHGRLLCRRAEYPSGPTPNTAIASQSACPGHFTLQEYTALCTLPLGNRIQWQNILLQLHAPAVDFKKVESLLTVLQCLLQAGPRGDAPGCRESHAVIEDDQFTSGLLRDQGPLPSIFGQV</sequence>
<dbReference type="Pfam" id="PF20255">
    <property type="entry name" value="DUF6606"/>
    <property type="match status" value="1"/>
</dbReference>
<dbReference type="AlphaFoldDB" id="A0A9W8Q4F7"/>
<reference evidence="2" key="1">
    <citation type="journal article" date="2023" name="Access Microbiol">
        <title>De-novo genome assembly for Akanthomyces muscarius, a biocontrol agent of insect agricultural pests.</title>
        <authorList>
            <person name="Erdos Z."/>
            <person name="Studholme D.J."/>
            <person name="Raymond B."/>
            <person name="Sharma M."/>
        </authorList>
    </citation>
    <scope>NUCLEOTIDE SEQUENCE</scope>
    <source>
        <strain evidence="2">Ve6</strain>
    </source>
</reference>
<dbReference type="Proteomes" id="UP001144673">
    <property type="component" value="Chromosome 3"/>
</dbReference>
<name>A0A9W8Q4F7_AKAMU</name>
<accession>A0A9W8Q4F7</accession>
<dbReference type="InterPro" id="IPR046541">
    <property type="entry name" value="DUF6606"/>
</dbReference>
<proteinExistence type="predicted"/>
<protein>
    <recommendedName>
        <fullName evidence="1">DUF6606 domain-containing protein</fullName>
    </recommendedName>
</protein>
<evidence type="ECO:0000313" key="2">
    <source>
        <dbReference type="EMBL" id="KAJ4146955.1"/>
    </source>
</evidence>
<evidence type="ECO:0000259" key="1">
    <source>
        <dbReference type="Pfam" id="PF20255"/>
    </source>
</evidence>
<keyword evidence="3" id="KW-1185">Reference proteome</keyword>